<accession>A0A0D1V9Y7</accession>
<keyword evidence="4" id="KW-1185">Reference proteome</keyword>
<reference evidence="3 5" key="2">
    <citation type="submission" date="2016-10" db="EMBL/GenBank/DDBJ databases">
        <authorList>
            <person name="de Groot N.N."/>
        </authorList>
    </citation>
    <scope>NUCLEOTIDE SEQUENCE [LARGE SCALE GENOMIC DNA]</scope>
    <source>
        <strain evidence="3 5">DSM 2895</strain>
    </source>
</reference>
<dbReference type="GeneID" id="42309474"/>
<evidence type="ECO:0000313" key="4">
    <source>
        <dbReference type="Proteomes" id="UP000037269"/>
    </source>
</evidence>
<sequence>MADFVINTQLTLRDNLTTPLRNVVRALQELTRGADNASDAIDYINAAADSLDSIETAGARNEMRRLEDAADQASDAIRQVPDPHVDGSQARRELQDVEQEAQSLRSTLNEIHQIDIAGGVGTAGQDLISFTQMVREYQTALGVTEEQAQQLTNITKDTWAQVQGITKEEAFESVRVTQEYFGLQGEAAKKYAMDVANLNKTGVDNLTELNSAVRALDDKFADVKGPQQALDMLIEARQKMPVEMFNEMVDQIDEYSTNIAKAGISGNNFLNAMVEGGQKGRYVMDRLGDAVSNDLIGGIRKGDKGVMNALDYLWSVQSKKGLDSEMIEKLHDKAGDWEKALREGGKAAKQAQKEMEKFGIDRKALKEYDELTNKSEGWREAIIKGGEDGEKAINEILSTLTNLDDEMAKSEIGAGLMATLFEEQGEGFLPILKNISNGYKQLGEDTTELDVRNEGFLNQLKTKWKEIMGSIGGEATDTFGGFTDLLGAALPAIGAFVGARGLGGILPTLSKIGSYILRLGPWVLRLAGPWGLLIAAVVELGMVVYENWDWIEQRTDELIAGMKKAWNELGPATHKVWTDFKTDASNAFDKAKEKANEFFTPFFEWLDGVQKKWDNLVDSISNFKMPDLGTWITVNGERETTEVPTAPNGYTAYAWGGILTRPHIGMVAEDGPEAVIPLGPDKRGRGFELWQQAGKILGVQQAIPTEQVRSYATGAVTTNNNTTTTTTKHTPVHVHYHASSGQTDSEFQRFFRQLKSAINNMG</sequence>
<reference evidence="2 4" key="1">
    <citation type="submission" date="2015-07" db="EMBL/GenBank/DDBJ databases">
        <title>Fjat-14205 dsm 2895.</title>
        <authorList>
            <person name="Liu B."/>
            <person name="Wang J."/>
            <person name="Zhu Y."/>
            <person name="Liu G."/>
            <person name="Chen Q."/>
            <person name="Chen Z."/>
            <person name="Lan J."/>
            <person name="Che J."/>
            <person name="Ge C."/>
            <person name="Shi H."/>
            <person name="Pan Z."/>
            <person name="Liu X."/>
        </authorList>
    </citation>
    <scope>NUCLEOTIDE SEQUENCE [LARGE SCALE GENOMIC DNA]</scope>
    <source>
        <strain evidence="2 4">DSM 2895</strain>
    </source>
</reference>
<evidence type="ECO:0000256" key="1">
    <source>
        <dbReference type="SAM" id="MobiDB-lite"/>
    </source>
</evidence>
<feature type="region of interest" description="Disordered" evidence="1">
    <location>
        <begin position="68"/>
        <end position="90"/>
    </location>
</feature>
<dbReference type="Proteomes" id="UP000182836">
    <property type="component" value="Unassembled WGS sequence"/>
</dbReference>
<dbReference type="EMBL" id="LGUG01000013">
    <property type="protein sequence ID" value="KON84285.1"/>
    <property type="molecule type" value="Genomic_DNA"/>
</dbReference>
<dbReference type="OrthoDB" id="28713at2"/>
<evidence type="ECO:0000313" key="3">
    <source>
        <dbReference type="EMBL" id="SDI84244.1"/>
    </source>
</evidence>
<dbReference type="Proteomes" id="UP000037269">
    <property type="component" value="Unassembled WGS sequence"/>
</dbReference>
<dbReference type="AlphaFoldDB" id="A0A0D1V9Y7"/>
<gene>
    <name evidence="2" type="ORF">AF333_30600</name>
    <name evidence="3" type="ORF">SAMN04487909_108136</name>
</gene>
<dbReference type="EMBL" id="FNED01000008">
    <property type="protein sequence ID" value="SDI84244.1"/>
    <property type="molecule type" value="Genomic_DNA"/>
</dbReference>
<evidence type="ECO:0000313" key="2">
    <source>
        <dbReference type="EMBL" id="KON84285.1"/>
    </source>
</evidence>
<feature type="compositionally biased region" description="Basic and acidic residues" evidence="1">
    <location>
        <begin position="81"/>
        <end position="90"/>
    </location>
</feature>
<evidence type="ECO:0000313" key="5">
    <source>
        <dbReference type="Proteomes" id="UP000182836"/>
    </source>
</evidence>
<protein>
    <submittedName>
        <fullName evidence="2">Uncharacterized protein</fullName>
    </submittedName>
</protein>
<dbReference type="RefSeq" id="WP_043065763.1">
    <property type="nucleotide sequence ID" value="NZ_BJOA01000242.1"/>
</dbReference>
<organism evidence="2 4">
    <name type="scientific">Aneurinibacillus migulanus</name>
    <name type="common">Bacillus migulanus</name>
    <dbReference type="NCBI Taxonomy" id="47500"/>
    <lineage>
        <taxon>Bacteria</taxon>
        <taxon>Bacillati</taxon>
        <taxon>Bacillota</taxon>
        <taxon>Bacilli</taxon>
        <taxon>Bacillales</taxon>
        <taxon>Paenibacillaceae</taxon>
        <taxon>Aneurinibacillus group</taxon>
        <taxon>Aneurinibacillus</taxon>
    </lineage>
</organism>
<name>A0A0D1V9Y7_ANEMI</name>
<proteinExistence type="predicted"/>
<dbReference type="PATRIC" id="fig|47500.8.peg.6528"/>
<dbReference type="STRING" id="47500.AF333_30600"/>